<name>A0ABR4P9Z3_9HELO</name>
<feature type="region of interest" description="Disordered" evidence="10">
    <location>
        <begin position="234"/>
        <end position="262"/>
    </location>
</feature>
<evidence type="ECO:0000256" key="6">
    <source>
        <dbReference type="ARBA" id="ARBA00022490"/>
    </source>
</evidence>
<dbReference type="SUPFAM" id="SSF81631">
    <property type="entry name" value="PAP/OAS1 substrate-binding domain"/>
    <property type="match status" value="1"/>
</dbReference>
<evidence type="ECO:0000256" key="4">
    <source>
        <dbReference type="ARBA" id="ARBA00008593"/>
    </source>
</evidence>
<dbReference type="Pfam" id="PF22600">
    <property type="entry name" value="MTPAP-like_central"/>
    <property type="match status" value="1"/>
</dbReference>
<feature type="domain" description="Poly(A) RNA polymerase mitochondrial-like central palm" evidence="12">
    <location>
        <begin position="315"/>
        <end position="393"/>
    </location>
</feature>
<feature type="compositionally biased region" description="Polar residues" evidence="10">
    <location>
        <begin position="181"/>
        <end position="190"/>
    </location>
</feature>
<comment type="cofactor">
    <cofactor evidence="2">
        <name>Mg(2+)</name>
        <dbReference type="ChEBI" id="CHEBI:18420"/>
    </cofactor>
</comment>
<sequence>MWPTPVTAQQYAGPGGGLEDRLRGLILNNANTTTANVDPVQAAPANPAFTLPPHMTSATTTEQQEYIAHHESRFVTQLPPAPLAAQPLKEPVHQGSRKKPNQAQRRKLNSELSIPISGRSNQQPGPHARGNNFQGQSPSPRGVAAHNGYFQIHQDPRLQQNAYLPQSQGPSAASPYPPHMNLQQGSPHPTMQQYHANQPTNYGAHAMQSPSQQWTNANNPGAYGSRGPVHNRQLYQPGGAHHSQGRGRPIQASVGSGPEDIQSQSSYLEDLLSKIVPYVGIQADEVAIKENFRAIVEKACQEAVAKHEIELENQSFNPLTVQLKCFGSMSSGFATKASDMDLALLSPFSHPSPEAAESPIPRLLEKKLLSLGYGARLLTKTRVPIIKLCEKPTAKLMSDLLEARTKWETGFNEDEDDEVKSPEAIEVEEEKPHSKTTDPAKSPLMSKSTKTSRDRSPGPGKGSPTETGCDNEHKEISTSSNTAREPDQIQLTLSKLKQKESQSLGDYYNLAKRLLRKLGARDISTSSPVLSEHEYTILNETCKSFVSGLSSQELVSRLCGYKTIAPLFDTSLPSIQRSLQGVWHQVDGERLAMVWEERPLTEAIDRNELEGLSAVQAWRELQDKEGALTEPLAFSRLLYVAAERLKKISSLRLVFFDQMHHEDPQYYEARAQKIMEDLGSRDPQRSPLVVPIIIAHYINGILNPQIREELQNPRRVRDSLKHVAFQHSVLQLAADYEHALTTDLFNESDRQDIQDYIVVLRSVDIVEPNLESDQMRLLIAPLVSRVRKLPDPTQRSLNKPRERYNDHLEFPKTDIGIQCDINFSAHLAIHNTLLLRCYSHSDPRVRCLVLFIKNWAKVRGINTPYRGTLSSYGYVLMVLHYLVNVAQPFVCPNLQALRREPPAYLPPSEIEAQTTCHGHDVRFWRNEAEIKSLADRKMLNHNHDSVGVLLRGFFEYYAQSGQMTTVQDRGFDWGREVLSLRSQRGIITKQEKGWVGARTVVETTTAAAPPTASAIPHLSADPEQNQSSTHVTSPGPSPTDTKPKAAVKTVEEVKEIRHRYLFAIEDPFELDHNVARTVTHNGIVQIRDEFRRAWRIIRNVGRGGKQEDLLEPLDPAAVANESKGRWMHLMKVLHGPEIKPDH</sequence>
<keyword evidence="7" id="KW-0808">Transferase</keyword>
<evidence type="ECO:0000256" key="3">
    <source>
        <dbReference type="ARBA" id="ARBA00004496"/>
    </source>
</evidence>
<keyword evidence="8" id="KW-0479">Metal-binding</keyword>
<gene>
    <name evidence="13" type="ORF">PVAG01_08612</name>
</gene>
<keyword evidence="6" id="KW-0963">Cytoplasm</keyword>
<feature type="compositionally biased region" description="Polar residues" evidence="10">
    <location>
        <begin position="477"/>
        <end position="486"/>
    </location>
</feature>
<dbReference type="EC" id="2.7.7.19" evidence="5"/>
<dbReference type="InterPro" id="IPR002058">
    <property type="entry name" value="PAP_assoc"/>
</dbReference>
<evidence type="ECO:0000256" key="2">
    <source>
        <dbReference type="ARBA" id="ARBA00001946"/>
    </source>
</evidence>
<feature type="compositionally biased region" description="Basic residues" evidence="10">
    <location>
        <begin position="95"/>
        <end position="107"/>
    </location>
</feature>
<reference evidence="13 14" key="1">
    <citation type="submission" date="2024-06" db="EMBL/GenBank/DDBJ databases">
        <title>Complete genome of Phlyctema vagabunda strain 19-DSS-EL-015.</title>
        <authorList>
            <person name="Fiorenzani C."/>
        </authorList>
    </citation>
    <scope>NUCLEOTIDE SEQUENCE [LARGE SCALE GENOMIC DNA]</scope>
    <source>
        <strain evidence="13 14">19-DSS-EL-015</strain>
    </source>
</reference>
<protein>
    <recommendedName>
        <fullName evidence="5">polynucleotide adenylyltransferase</fullName>
        <ecNumber evidence="5">2.7.7.19</ecNumber>
    </recommendedName>
</protein>
<feature type="compositionally biased region" description="Polar residues" evidence="10">
    <location>
        <begin position="1022"/>
        <end position="1040"/>
    </location>
</feature>
<proteinExistence type="inferred from homology"/>
<dbReference type="PANTHER" id="PTHR12271">
    <property type="entry name" value="POLY A POLYMERASE CID PAP -RELATED"/>
    <property type="match status" value="1"/>
</dbReference>
<accession>A0ABR4P9Z3</accession>
<feature type="region of interest" description="Disordered" evidence="10">
    <location>
        <begin position="86"/>
        <end position="144"/>
    </location>
</feature>
<feature type="domain" description="PAP-associated" evidence="11">
    <location>
        <begin position="945"/>
        <end position="995"/>
    </location>
</feature>
<dbReference type="InterPro" id="IPR054708">
    <property type="entry name" value="MTPAP-like_central"/>
</dbReference>
<evidence type="ECO:0000313" key="13">
    <source>
        <dbReference type="EMBL" id="KAL3420113.1"/>
    </source>
</evidence>
<dbReference type="Gene3D" id="1.10.1410.10">
    <property type="match status" value="1"/>
</dbReference>
<dbReference type="SUPFAM" id="SSF81301">
    <property type="entry name" value="Nucleotidyltransferase"/>
    <property type="match status" value="2"/>
</dbReference>
<dbReference type="Gene3D" id="3.30.460.10">
    <property type="entry name" value="Beta Polymerase, domain 2"/>
    <property type="match status" value="1"/>
</dbReference>
<evidence type="ECO:0000256" key="8">
    <source>
        <dbReference type="ARBA" id="ARBA00022723"/>
    </source>
</evidence>
<organism evidence="13 14">
    <name type="scientific">Phlyctema vagabunda</name>
    <dbReference type="NCBI Taxonomy" id="108571"/>
    <lineage>
        <taxon>Eukaryota</taxon>
        <taxon>Fungi</taxon>
        <taxon>Dikarya</taxon>
        <taxon>Ascomycota</taxon>
        <taxon>Pezizomycotina</taxon>
        <taxon>Leotiomycetes</taxon>
        <taxon>Helotiales</taxon>
        <taxon>Dermateaceae</taxon>
        <taxon>Phlyctema</taxon>
    </lineage>
</organism>
<keyword evidence="9" id="KW-0460">Magnesium</keyword>
<dbReference type="InterPro" id="IPR043519">
    <property type="entry name" value="NT_sf"/>
</dbReference>
<evidence type="ECO:0000256" key="7">
    <source>
        <dbReference type="ARBA" id="ARBA00022679"/>
    </source>
</evidence>
<feature type="region of interest" description="Disordered" evidence="10">
    <location>
        <begin position="409"/>
        <end position="486"/>
    </location>
</feature>
<dbReference type="EMBL" id="JBFCZG010000007">
    <property type="protein sequence ID" value="KAL3420113.1"/>
    <property type="molecule type" value="Genomic_DNA"/>
</dbReference>
<evidence type="ECO:0000256" key="1">
    <source>
        <dbReference type="ARBA" id="ARBA00001936"/>
    </source>
</evidence>
<comment type="cofactor">
    <cofactor evidence="1">
        <name>Mn(2+)</name>
        <dbReference type="ChEBI" id="CHEBI:29035"/>
    </cofactor>
</comment>
<evidence type="ECO:0000313" key="14">
    <source>
        <dbReference type="Proteomes" id="UP001629113"/>
    </source>
</evidence>
<evidence type="ECO:0000259" key="12">
    <source>
        <dbReference type="Pfam" id="PF22600"/>
    </source>
</evidence>
<evidence type="ECO:0000259" key="11">
    <source>
        <dbReference type="Pfam" id="PF03828"/>
    </source>
</evidence>
<comment type="caution">
    <text evidence="13">The sequence shown here is derived from an EMBL/GenBank/DDBJ whole genome shotgun (WGS) entry which is preliminary data.</text>
</comment>
<feature type="region of interest" description="Disordered" evidence="10">
    <location>
        <begin position="1008"/>
        <end position="1045"/>
    </location>
</feature>
<dbReference type="PANTHER" id="PTHR12271:SF40">
    <property type="entry name" value="POLY(A) RNA POLYMERASE GLD2"/>
    <property type="match status" value="1"/>
</dbReference>
<comment type="subcellular location">
    <subcellularLocation>
        <location evidence="3">Cytoplasm</location>
    </subcellularLocation>
</comment>
<comment type="similarity">
    <text evidence="4">Belongs to the DNA polymerase type-B-like family.</text>
</comment>
<evidence type="ECO:0000256" key="5">
    <source>
        <dbReference type="ARBA" id="ARBA00012388"/>
    </source>
</evidence>
<evidence type="ECO:0000256" key="9">
    <source>
        <dbReference type="ARBA" id="ARBA00022842"/>
    </source>
</evidence>
<evidence type="ECO:0000256" key="10">
    <source>
        <dbReference type="SAM" id="MobiDB-lite"/>
    </source>
</evidence>
<dbReference type="Proteomes" id="UP001629113">
    <property type="component" value="Unassembled WGS sequence"/>
</dbReference>
<keyword evidence="14" id="KW-1185">Reference proteome</keyword>
<feature type="region of interest" description="Disordered" evidence="10">
    <location>
        <begin position="164"/>
        <end position="190"/>
    </location>
</feature>
<dbReference type="Pfam" id="PF03828">
    <property type="entry name" value="PAP_assoc"/>
    <property type="match status" value="1"/>
</dbReference>